<dbReference type="Proteomes" id="UP000179368">
    <property type="component" value="Unassembled WGS sequence"/>
</dbReference>
<name>A0A1F6BTU1_9BACT</name>
<dbReference type="EMBL" id="MFKG01000022">
    <property type="protein sequence ID" value="OGG40192.1"/>
    <property type="molecule type" value="Genomic_DNA"/>
</dbReference>
<accession>A0A1F6BTU1</accession>
<evidence type="ECO:0000313" key="1">
    <source>
        <dbReference type="EMBL" id="OGG40192.1"/>
    </source>
</evidence>
<protein>
    <submittedName>
        <fullName evidence="1">Uncharacterized protein</fullName>
    </submittedName>
</protein>
<gene>
    <name evidence="1" type="ORF">A2116_01115</name>
</gene>
<reference evidence="1 2" key="1">
    <citation type="journal article" date="2016" name="Nat. Commun.">
        <title>Thousands of microbial genomes shed light on interconnected biogeochemical processes in an aquifer system.</title>
        <authorList>
            <person name="Anantharaman K."/>
            <person name="Brown C.T."/>
            <person name="Hug L.A."/>
            <person name="Sharon I."/>
            <person name="Castelle C.J."/>
            <person name="Probst A.J."/>
            <person name="Thomas B.C."/>
            <person name="Singh A."/>
            <person name="Wilkins M.J."/>
            <person name="Karaoz U."/>
            <person name="Brodie E.L."/>
            <person name="Williams K.H."/>
            <person name="Hubbard S.S."/>
            <person name="Banfield J.F."/>
        </authorList>
    </citation>
    <scope>NUCLEOTIDE SEQUENCE [LARGE SCALE GENOMIC DNA]</scope>
</reference>
<evidence type="ECO:0000313" key="2">
    <source>
        <dbReference type="Proteomes" id="UP000179368"/>
    </source>
</evidence>
<sequence>MKTRLPKDDERYSWTSHVFGKMMQYGISESRIKRIIRFPQRTEEGIVPQTVAVMTPAETKRYQEIWVMYALSKRARAEERGKLRGKTRKQGRIRIITTWRYPGKSPERDPIPQDVIEEVRKLL</sequence>
<organism evidence="1 2">
    <name type="scientific">Candidatus Jorgensenbacteria bacterium GWA1_49_17</name>
    <dbReference type="NCBI Taxonomy" id="1798467"/>
    <lineage>
        <taxon>Bacteria</taxon>
        <taxon>Candidatus Joergenseniibacteriota</taxon>
    </lineage>
</organism>
<proteinExistence type="predicted"/>
<comment type="caution">
    <text evidence="1">The sequence shown here is derived from an EMBL/GenBank/DDBJ whole genome shotgun (WGS) entry which is preliminary data.</text>
</comment>
<dbReference type="AlphaFoldDB" id="A0A1F6BTU1"/>